<dbReference type="CDD" id="cd22268">
    <property type="entry name" value="DPBB_RlpA-like"/>
    <property type="match status" value="1"/>
</dbReference>
<dbReference type="GO" id="GO:0042834">
    <property type="term" value="F:peptidoglycan binding"/>
    <property type="evidence" value="ECO:0007669"/>
    <property type="project" value="InterPro"/>
</dbReference>
<accession>F2LXE6</accession>
<dbReference type="InterPro" id="IPR036908">
    <property type="entry name" value="RlpA-like_sf"/>
</dbReference>
<proteinExistence type="inferred from homology"/>
<comment type="subcellular location">
    <subcellularLocation>
        <location evidence="4">Cell membrane</location>
        <topology evidence="4">Lipid-anchor</topology>
    </subcellularLocation>
</comment>
<dbReference type="Pfam" id="PF05036">
    <property type="entry name" value="SPOR"/>
    <property type="match status" value="1"/>
</dbReference>
<dbReference type="AlphaFoldDB" id="F2LXE6"/>
<dbReference type="KEGG" id="hmr:Hipma_1302"/>
<dbReference type="HOGENOM" id="CLU_042923_3_4_7"/>
<dbReference type="InterPro" id="IPR012997">
    <property type="entry name" value="RplA"/>
</dbReference>
<reference evidence="8" key="2">
    <citation type="submission" date="2011-03" db="EMBL/GenBank/DDBJ databases">
        <title>The complete genome of Hippea maritima DSM 10411.</title>
        <authorList>
            <consortium name="US DOE Joint Genome Institute (JGI-PGF)"/>
            <person name="Lucas S."/>
            <person name="Copeland A."/>
            <person name="Lapidus A."/>
            <person name="Bruce D."/>
            <person name="Goodwin L."/>
            <person name="Pitluck S."/>
            <person name="Peters L."/>
            <person name="Kyrpides N."/>
            <person name="Mavromatis K."/>
            <person name="Pagani I."/>
            <person name="Ivanova N."/>
            <person name="Mikhailova N."/>
            <person name="Lu M."/>
            <person name="Detter J.C."/>
            <person name="Tapia R."/>
            <person name="Han C."/>
            <person name="Land M."/>
            <person name="Hauser L."/>
            <person name="Markowitz V."/>
            <person name="Cheng J.-F."/>
            <person name="Hugenholtz P."/>
            <person name="Woyke T."/>
            <person name="Wu D."/>
            <person name="Spring S."/>
            <person name="Schroeder M."/>
            <person name="Brambilla E."/>
            <person name="Klenk H.-P."/>
            <person name="Eisen J.A."/>
        </authorList>
    </citation>
    <scope>NUCLEOTIDE SEQUENCE [LARGE SCALE GENOMIC DNA]</scope>
    <source>
        <strain evidence="8">ATCC 700847 / DSM 10411 / MH2</strain>
    </source>
</reference>
<evidence type="ECO:0000256" key="3">
    <source>
        <dbReference type="ARBA" id="ARBA00023316"/>
    </source>
</evidence>
<keyword evidence="1" id="KW-0732">Signal</keyword>
<dbReference type="PANTHER" id="PTHR34183">
    <property type="entry name" value="ENDOLYTIC PEPTIDOGLYCAN TRANSGLYCOSYLASE RLPA"/>
    <property type="match status" value="1"/>
</dbReference>
<comment type="similarity">
    <text evidence="4 5">Belongs to the RlpA family.</text>
</comment>
<dbReference type="GO" id="GO:0071555">
    <property type="term" value="P:cell wall organization"/>
    <property type="evidence" value="ECO:0007669"/>
    <property type="project" value="UniProtKB-KW"/>
</dbReference>
<dbReference type="Proteomes" id="UP000008139">
    <property type="component" value="Chromosome"/>
</dbReference>
<dbReference type="PROSITE" id="PS51257">
    <property type="entry name" value="PROKAR_LIPOPROTEIN"/>
    <property type="match status" value="1"/>
</dbReference>
<dbReference type="GO" id="GO:0000270">
    <property type="term" value="P:peptidoglycan metabolic process"/>
    <property type="evidence" value="ECO:0007669"/>
    <property type="project" value="UniProtKB-UniRule"/>
</dbReference>
<dbReference type="NCBIfam" id="TIGR00413">
    <property type="entry name" value="rlpA"/>
    <property type="match status" value="1"/>
</dbReference>
<gene>
    <name evidence="4" type="primary">rlpA</name>
    <name evidence="7" type="ordered locus">Hipma_1302</name>
</gene>
<dbReference type="SUPFAM" id="SSF50685">
    <property type="entry name" value="Barwin-like endoglucanases"/>
    <property type="match status" value="1"/>
</dbReference>
<keyword evidence="2 4" id="KW-0456">Lyase</keyword>
<dbReference type="RefSeq" id="WP_013682292.1">
    <property type="nucleotide sequence ID" value="NC_015318.1"/>
</dbReference>
<comment type="function">
    <text evidence="4">Lytic transglycosylase with a strong preference for naked glycan strands that lack stem peptides.</text>
</comment>
<feature type="domain" description="SPOR" evidence="6">
    <location>
        <begin position="168"/>
        <end position="247"/>
    </location>
</feature>
<keyword evidence="3 4" id="KW-0961">Cell wall biogenesis/degradation</keyword>
<dbReference type="InterPro" id="IPR034718">
    <property type="entry name" value="RlpA"/>
</dbReference>
<dbReference type="EC" id="4.2.2.-" evidence="4"/>
<evidence type="ECO:0000256" key="2">
    <source>
        <dbReference type="ARBA" id="ARBA00023239"/>
    </source>
</evidence>
<evidence type="ECO:0000313" key="8">
    <source>
        <dbReference type="Proteomes" id="UP000008139"/>
    </source>
</evidence>
<dbReference type="InParanoid" id="F2LXE6"/>
<dbReference type="STRING" id="760142.Hipma_1302"/>
<dbReference type="Pfam" id="PF03330">
    <property type="entry name" value="DPBB_1"/>
    <property type="match status" value="1"/>
</dbReference>
<evidence type="ECO:0000313" key="7">
    <source>
        <dbReference type="EMBL" id="AEA34260.1"/>
    </source>
</evidence>
<dbReference type="InterPro" id="IPR009009">
    <property type="entry name" value="RlpA-like_DPBB"/>
</dbReference>
<name>F2LXE6_HIPMA</name>
<dbReference type="eggNOG" id="COG0797">
    <property type="taxonomic scope" value="Bacteria"/>
</dbReference>
<keyword evidence="4" id="KW-0564">Palmitate</keyword>
<sequence length="247" mass="27468">MIKRFTVFAIALLILTSCTHRGGYIGGGYYPYNVMSSVPVGYTQEGIASWYGPNFHGKRTANGEVYNMYDHTAASKTLPFNTIVRVINLNNGKSTVVRINDRGPFVKNRIIDLSYAAAKDIGMIGTGTAPVKIVVIGGNSYAKNSYTYKSKPQNIDELDKITINQNIDVGFTDYAVQLGSFRSLRNALKFRDRLNSSVKGLYIVKAIVNGQRFYRVLVGNFDSKDDALRFALKYIAPVVISYCIVKR</sequence>
<dbReference type="OrthoDB" id="9779128at2"/>
<dbReference type="InterPro" id="IPR036680">
    <property type="entry name" value="SPOR-like_sf"/>
</dbReference>
<dbReference type="InterPro" id="IPR007730">
    <property type="entry name" value="SPOR-like_dom"/>
</dbReference>
<dbReference type="Gene3D" id="3.30.70.1070">
    <property type="entry name" value="Sporulation related repeat"/>
    <property type="match status" value="1"/>
</dbReference>
<dbReference type="EMBL" id="CP002606">
    <property type="protein sequence ID" value="AEA34260.1"/>
    <property type="molecule type" value="Genomic_DNA"/>
</dbReference>
<dbReference type="Gene3D" id="2.40.40.10">
    <property type="entry name" value="RlpA-like domain"/>
    <property type="match status" value="1"/>
</dbReference>
<dbReference type="GO" id="GO:0005886">
    <property type="term" value="C:plasma membrane"/>
    <property type="evidence" value="ECO:0007669"/>
    <property type="project" value="UniProtKB-SubCell"/>
</dbReference>
<keyword evidence="4" id="KW-1003">Cell membrane</keyword>
<reference evidence="7 8" key="1">
    <citation type="journal article" date="2011" name="Stand. Genomic Sci.">
        <title>Complete genome sequence of the thermophilic sulfur-reducer Hippea maritima type strain (MH(2)).</title>
        <authorList>
            <person name="Huntemann M."/>
            <person name="Lu M."/>
            <person name="Nolan M."/>
            <person name="Lapidus A."/>
            <person name="Lucas S."/>
            <person name="Hammon N."/>
            <person name="Deshpande S."/>
            <person name="Cheng J.F."/>
            <person name="Tapia R."/>
            <person name="Han C."/>
            <person name="Goodwin L."/>
            <person name="Pitluck S."/>
            <person name="Liolios K."/>
            <person name="Pagani I."/>
            <person name="Ivanova N."/>
            <person name="Ovchinikova G."/>
            <person name="Pati A."/>
            <person name="Chen A."/>
            <person name="Palaniappan K."/>
            <person name="Land M."/>
            <person name="Hauser L."/>
            <person name="Jeffries C.D."/>
            <person name="Detter J.C."/>
            <person name="Brambilla E.M."/>
            <person name="Rohde M."/>
            <person name="Spring S."/>
            <person name="Goker M."/>
            <person name="Woyke T."/>
            <person name="Bristow J."/>
            <person name="Eisen J.A."/>
            <person name="Markowitz V."/>
            <person name="Hugenholtz P."/>
            <person name="Kyrpides N.C."/>
            <person name="Klenk H.P."/>
            <person name="Mavromatis K."/>
        </authorList>
    </citation>
    <scope>NUCLEOTIDE SEQUENCE [LARGE SCALE GENOMIC DNA]</scope>
    <source>
        <strain evidence="8">ATCC 700847 / DSM 10411 / MH2</strain>
    </source>
</reference>
<evidence type="ECO:0000259" key="6">
    <source>
        <dbReference type="PROSITE" id="PS51724"/>
    </source>
</evidence>
<keyword evidence="4" id="KW-0472">Membrane</keyword>
<evidence type="ECO:0000256" key="1">
    <source>
        <dbReference type="ARBA" id="ARBA00022729"/>
    </source>
</evidence>
<dbReference type="GO" id="GO:0008932">
    <property type="term" value="F:lytic endotransglycosylase activity"/>
    <property type="evidence" value="ECO:0007669"/>
    <property type="project" value="UniProtKB-UniRule"/>
</dbReference>
<organism evidence="7 8">
    <name type="scientific">Hippea maritima (strain ATCC 700847 / DSM 10411 / MH2)</name>
    <dbReference type="NCBI Taxonomy" id="760142"/>
    <lineage>
        <taxon>Bacteria</taxon>
        <taxon>Pseudomonadati</taxon>
        <taxon>Campylobacterota</taxon>
        <taxon>Desulfurellia</taxon>
        <taxon>Desulfurellales</taxon>
        <taxon>Hippeaceae</taxon>
        <taxon>Hippea</taxon>
    </lineage>
</organism>
<protein>
    <recommendedName>
        <fullName evidence="4">Probable endolytic peptidoglycan transglycosylase RlpA</fullName>
        <ecNumber evidence="4">4.2.2.-</ecNumber>
    </recommendedName>
</protein>
<keyword evidence="4 7" id="KW-0449">Lipoprotein</keyword>
<dbReference type="PROSITE" id="PS51724">
    <property type="entry name" value="SPOR"/>
    <property type="match status" value="1"/>
</dbReference>
<dbReference type="PANTHER" id="PTHR34183:SF1">
    <property type="entry name" value="ENDOLYTIC PEPTIDOGLYCAN TRANSGLYCOSYLASE RLPA"/>
    <property type="match status" value="1"/>
</dbReference>
<dbReference type="SUPFAM" id="SSF110997">
    <property type="entry name" value="Sporulation related repeat"/>
    <property type="match status" value="1"/>
</dbReference>
<dbReference type="HAMAP" id="MF_02071">
    <property type="entry name" value="RlpA"/>
    <property type="match status" value="1"/>
</dbReference>
<evidence type="ECO:0000256" key="4">
    <source>
        <dbReference type="HAMAP-Rule" id="MF_02071"/>
    </source>
</evidence>
<keyword evidence="8" id="KW-1185">Reference proteome</keyword>
<evidence type="ECO:0000256" key="5">
    <source>
        <dbReference type="RuleBase" id="RU003495"/>
    </source>
</evidence>